<comment type="subcellular location">
    <subcellularLocation>
        <location evidence="1 13">Cytoplasm</location>
    </subcellularLocation>
</comment>
<dbReference type="PROSITE" id="PS51192">
    <property type="entry name" value="HELICASE_ATP_BIND_1"/>
    <property type="match status" value="1"/>
</dbReference>
<evidence type="ECO:0000313" key="17">
    <source>
        <dbReference type="Proteomes" id="UP000242175"/>
    </source>
</evidence>
<dbReference type="OrthoDB" id="9804325at2"/>
<dbReference type="Pfam" id="PF21132">
    <property type="entry name" value="MFD_D3"/>
    <property type="match status" value="1"/>
</dbReference>
<dbReference type="InterPro" id="IPR014001">
    <property type="entry name" value="Helicase_ATP-bd"/>
</dbReference>
<organism evidence="16 17">
    <name type="scientific">Paraphotobacterium marinum</name>
    <dbReference type="NCBI Taxonomy" id="1755811"/>
    <lineage>
        <taxon>Bacteria</taxon>
        <taxon>Pseudomonadati</taxon>
        <taxon>Pseudomonadota</taxon>
        <taxon>Gammaproteobacteria</taxon>
        <taxon>Vibrionales</taxon>
        <taxon>Vibrionaceae</taxon>
        <taxon>Paraphotobacterium</taxon>
    </lineage>
</organism>
<dbReference type="KEGG" id="pmai:CF386_06275"/>
<dbReference type="PROSITE" id="PS51194">
    <property type="entry name" value="HELICASE_CTER"/>
    <property type="match status" value="1"/>
</dbReference>
<dbReference type="GO" id="GO:0003678">
    <property type="term" value="F:DNA helicase activity"/>
    <property type="evidence" value="ECO:0007669"/>
    <property type="project" value="TreeGrafter"/>
</dbReference>
<dbReference type="InterPro" id="IPR037235">
    <property type="entry name" value="TRCF-like_C_D7"/>
</dbReference>
<keyword evidence="5 13" id="KW-0378">Hydrolase</keyword>
<dbReference type="InterPro" id="IPR027417">
    <property type="entry name" value="P-loop_NTPase"/>
</dbReference>
<dbReference type="CDD" id="cd17991">
    <property type="entry name" value="DEXHc_TRCF"/>
    <property type="match status" value="1"/>
</dbReference>
<dbReference type="EC" id="3.6.4.-" evidence="13"/>
<dbReference type="InterPro" id="IPR041471">
    <property type="entry name" value="UvrB_inter"/>
</dbReference>
<reference evidence="16 17" key="1">
    <citation type="journal article" date="2016" name="Int. J. Syst. Evol. Microbiol.">
        <title>Paraphotobacterium marinum gen. nov., sp. nov., a member of the family Vibrionaceae, isolated from surface seawater.</title>
        <authorList>
            <person name="Huang Z."/>
            <person name="Dong C."/>
            <person name="Shao Z."/>
        </authorList>
    </citation>
    <scope>NUCLEOTIDE SEQUENCE [LARGE SCALE GENOMIC DNA]</scope>
    <source>
        <strain evidence="16 17">NSCS20N07D</strain>
    </source>
</reference>
<dbReference type="FunFam" id="3.40.50.300:FF:000546">
    <property type="entry name" value="Transcription-repair-coupling factor"/>
    <property type="match status" value="1"/>
</dbReference>
<evidence type="ECO:0000256" key="10">
    <source>
        <dbReference type="ARBA" id="ARBA00061104"/>
    </source>
</evidence>
<evidence type="ECO:0000256" key="1">
    <source>
        <dbReference type="ARBA" id="ARBA00004496"/>
    </source>
</evidence>
<keyword evidence="7 13" id="KW-0067">ATP-binding</keyword>
<dbReference type="SMART" id="SM00982">
    <property type="entry name" value="TRCF"/>
    <property type="match status" value="1"/>
</dbReference>
<dbReference type="InterPro" id="IPR003711">
    <property type="entry name" value="CarD-like/TRCF_RID"/>
</dbReference>
<dbReference type="InterPro" id="IPR011545">
    <property type="entry name" value="DEAD/DEAH_box_helicase_dom"/>
</dbReference>
<dbReference type="InterPro" id="IPR047112">
    <property type="entry name" value="RecG/Mfd"/>
</dbReference>
<dbReference type="GO" id="GO:0000716">
    <property type="term" value="P:transcription-coupled nucleotide-excision repair, DNA damage recognition"/>
    <property type="evidence" value="ECO:0007669"/>
    <property type="project" value="UniProtKB-UniRule"/>
</dbReference>
<dbReference type="InterPro" id="IPR004576">
    <property type="entry name" value="Mfd"/>
</dbReference>
<dbReference type="GO" id="GO:0005737">
    <property type="term" value="C:cytoplasm"/>
    <property type="evidence" value="ECO:0007669"/>
    <property type="project" value="UniProtKB-SubCell"/>
</dbReference>
<dbReference type="HAMAP" id="MF_00969">
    <property type="entry name" value="TRCF"/>
    <property type="match status" value="1"/>
</dbReference>
<evidence type="ECO:0000256" key="9">
    <source>
        <dbReference type="ARBA" id="ARBA00023204"/>
    </source>
</evidence>
<evidence type="ECO:0000256" key="7">
    <source>
        <dbReference type="ARBA" id="ARBA00022840"/>
    </source>
</evidence>
<dbReference type="InterPro" id="IPR005118">
    <property type="entry name" value="TRCF_C"/>
</dbReference>
<feature type="domain" description="Helicase C-terminal" evidence="15">
    <location>
        <begin position="822"/>
        <end position="976"/>
    </location>
</feature>
<keyword evidence="6" id="KW-0347">Helicase</keyword>
<dbReference type="GO" id="GO:0016787">
    <property type="term" value="F:hydrolase activity"/>
    <property type="evidence" value="ECO:0007669"/>
    <property type="project" value="UniProtKB-KW"/>
</dbReference>
<dbReference type="GO" id="GO:0003684">
    <property type="term" value="F:damaged DNA binding"/>
    <property type="evidence" value="ECO:0007669"/>
    <property type="project" value="InterPro"/>
</dbReference>
<dbReference type="NCBIfam" id="NF007966">
    <property type="entry name" value="PRK10689.1"/>
    <property type="match status" value="1"/>
</dbReference>
<keyword evidence="3 13" id="KW-0547">Nucleotide-binding</keyword>
<evidence type="ECO:0000256" key="8">
    <source>
        <dbReference type="ARBA" id="ARBA00023125"/>
    </source>
</evidence>
<dbReference type="GO" id="GO:0005524">
    <property type="term" value="F:ATP binding"/>
    <property type="evidence" value="ECO:0007669"/>
    <property type="project" value="UniProtKB-UniRule"/>
</dbReference>
<dbReference type="SUPFAM" id="SSF143517">
    <property type="entry name" value="TRCF domain-like"/>
    <property type="match status" value="1"/>
</dbReference>
<evidence type="ECO:0000313" key="16">
    <source>
        <dbReference type="EMBL" id="ASK78637.1"/>
    </source>
</evidence>
<sequence>MYSQNIPVIYYQQNVNLIMMQFDYPNLFKSLVNNSNHKKHFLPPLEGSSRAVFIDSLYQSMTRSMLIITQNNQETFILQNQIEQLSGYSVDVFTDWETLPYDHFSANQDIISNRLTILNKALHFTEKKIIIVSVTTLLLKLPPVTYINQYSLMIKREQVLPLENFVKKLINNGYSRVEQVNEHGQFAKRGSLLDIYPMGSELPIRIDFFDDEIDSIKLFDIDTQLSTDEVASVELLPAYEFPTDKNGIELFRTKWREKFTSSKATESIYNKVSKKIIPDGIEYWFPLFFKETANFFDYISQNTLILNFAYNTKDIPNFLQETKTRFVNMNVDIHRPLLEPKELWLKEDQLHQQLTKYEQYIIGNNDKFKAWDLLTKLPNISINNKQKNPLHHFEIFQKKFEGRIIFTTESSGRREVLLQFLSQIKIYPKSYDTLLECVNSSEQFTITINQLEDGFIFENNVFALVCENDLFGQRITHYNNKKNKNKSVKNNPNTIIKNLAELKLNQLIVHHDHGIGCFKGLETIETNNMISEFMTIHYQNDAVLYVPVGSLNLISRYTGGNEENTKLSKLGTEQWAITKQKVKEKVHDVAAELLDVYSLRELSKGFAFNLNKDLYRSFSEMFPFEETEDQLNAINDVLRDMTSPKSMDRLVCGDVGFGKTEVAMRASFLCVENAKQAIILVPTTLLAQQHFENFRDRFSAFPFKIEMLSRFKTAKEQKQILTDLEAGKIDILIGTHKLINTTIDYHDLGLLIIDEEHRFGVKQKEKLKAFRNSIDILTMTATPIPRTLNMAMHSIRELSIIATPPAKRMPIKTFVTEHNSSTIREAIERETLRGGQVFFLHNDVKTIEKVSEDLQLLFPKIKVSFAHGQMREKQLEDVMNNFYHQRFQILVCTTIIETGIDIPSANTIIIDRADKLGLAQLHQIKGRVGRSSHQAYAYLLTPPKKLITKDALKRLEAISSLEDLGAGFMLATHDLEIRGAGELLGEEQSGQIQSVGYSMYIDMLNDAVKNLKNGNSKESLNLINHRTTEVELGISALIPEDYIPDTNIRLSIYKRLSSCETSEQIEKIHIELIDRFGLLPSYVKNFIEIQKIKNISSSLGIKKIQLNNNSGKIEFTKQPNISHESMIQLLQKFPNRYSLKGPDTLIIKYENNQPAKRIDFINEFIKQIK</sequence>
<evidence type="ECO:0000256" key="12">
    <source>
        <dbReference type="ARBA" id="ARBA00070128"/>
    </source>
</evidence>
<keyword evidence="9 13" id="KW-0234">DNA repair</keyword>
<dbReference type="InterPro" id="IPR048635">
    <property type="entry name" value="MFD_D3"/>
</dbReference>
<dbReference type="Pfam" id="PF02559">
    <property type="entry name" value="CarD_TRCF_RID"/>
    <property type="match status" value="1"/>
</dbReference>
<dbReference type="Pfam" id="PF00271">
    <property type="entry name" value="Helicase_C"/>
    <property type="match status" value="1"/>
</dbReference>
<dbReference type="SMART" id="SM00487">
    <property type="entry name" value="DEXDc"/>
    <property type="match status" value="1"/>
</dbReference>
<dbReference type="Pfam" id="PF00270">
    <property type="entry name" value="DEAD"/>
    <property type="match status" value="1"/>
</dbReference>
<dbReference type="SMART" id="SM00490">
    <property type="entry name" value="HELICc"/>
    <property type="match status" value="1"/>
</dbReference>
<dbReference type="Gene3D" id="3.40.50.11140">
    <property type="match status" value="1"/>
</dbReference>
<dbReference type="SMART" id="SM01058">
    <property type="entry name" value="CarD_TRCF"/>
    <property type="match status" value="1"/>
</dbReference>
<evidence type="ECO:0000259" key="14">
    <source>
        <dbReference type="PROSITE" id="PS51192"/>
    </source>
</evidence>
<evidence type="ECO:0000256" key="3">
    <source>
        <dbReference type="ARBA" id="ARBA00022741"/>
    </source>
</evidence>
<proteinExistence type="inferred from homology"/>
<comment type="similarity">
    <text evidence="10 13">In the N-terminal section; belongs to the UvrB family.</text>
</comment>
<comment type="similarity">
    <text evidence="11 13">In the C-terminal section; belongs to the helicase family. RecG subfamily.</text>
</comment>
<keyword evidence="4 13" id="KW-0227">DNA damage</keyword>
<dbReference type="GO" id="GO:0006355">
    <property type="term" value="P:regulation of DNA-templated transcription"/>
    <property type="evidence" value="ECO:0007669"/>
    <property type="project" value="UniProtKB-UniRule"/>
</dbReference>
<evidence type="ECO:0000256" key="6">
    <source>
        <dbReference type="ARBA" id="ARBA00022806"/>
    </source>
</evidence>
<dbReference type="InterPro" id="IPR001650">
    <property type="entry name" value="Helicase_C-like"/>
</dbReference>
<dbReference type="Proteomes" id="UP000242175">
    <property type="component" value="Chromosome large"/>
</dbReference>
<dbReference type="RefSeq" id="WP_089073545.1">
    <property type="nucleotide sequence ID" value="NZ_CBCSAM010000001.1"/>
</dbReference>
<gene>
    <name evidence="13" type="primary">mfd</name>
    <name evidence="16" type="ORF">CF386_06275</name>
</gene>
<evidence type="ECO:0000256" key="4">
    <source>
        <dbReference type="ARBA" id="ARBA00022763"/>
    </source>
</evidence>
<evidence type="ECO:0000256" key="13">
    <source>
        <dbReference type="HAMAP-Rule" id="MF_00969"/>
    </source>
</evidence>
<dbReference type="FunFam" id="3.40.50.300:FF:000300">
    <property type="entry name" value="Transcription-repair-coupling factor"/>
    <property type="match status" value="1"/>
</dbReference>
<dbReference type="Gene3D" id="2.40.10.170">
    <property type="match status" value="1"/>
</dbReference>
<dbReference type="Gene3D" id="3.90.1150.50">
    <property type="entry name" value="Transcription-repair-coupling factor, D7 domain"/>
    <property type="match status" value="1"/>
</dbReference>
<feature type="domain" description="Helicase ATP-binding" evidence="14">
    <location>
        <begin position="640"/>
        <end position="801"/>
    </location>
</feature>
<dbReference type="Pfam" id="PF17757">
    <property type="entry name" value="UvrB_inter"/>
    <property type="match status" value="1"/>
</dbReference>
<dbReference type="Gene3D" id="3.40.50.300">
    <property type="entry name" value="P-loop containing nucleotide triphosphate hydrolases"/>
    <property type="match status" value="2"/>
</dbReference>
<keyword evidence="8 13" id="KW-0238">DNA-binding</keyword>
<dbReference type="PANTHER" id="PTHR47964:SF1">
    <property type="entry name" value="ATP-DEPENDENT DNA HELICASE HOMOLOG RECG, CHLOROPLASTIC"/>
    <property type="match status" value="1"/>
</dbReference>
<protein>
    <recommendedName>
        <fullName evidence="12 13">Transcription-repair-coupling factor</fullName>
        <shortName evidence="13">TRCF</shortName>
        <ecNumber evidence="13">3.6.4.-</ecNumber>
    </recommendedName>
</protein>
<keyword evidence="17" id="KW-1185">Reference proteome</keyword>
<name>A0A220VE57_9GAMM</name>
<dbReference type="InterPro" id="IPR036101">
    <property type="entry name" value="CarD-like/TRCF_RID_sf"/>
</dbReference>
<evidence type="ECO:0000256" key="2">
    <source>
        <dbReference type="ARBA" id="ARBA00022490"/>
    </source>
</evidence>
<dbReference type="EMBL" id="CP022355">
    <property type="protein sequence ID" value="ASK78637.1"/>
    <property type="molecule type" value="Genomic_DNA"/>
</dbReference>
<accession>A0A220VE57</accession>
<dbReference type="PANTHER" id="PTHR47964">
    <property type="entry name" value="ATP-DEPENDENT DNA HELICASE HOMOLOG RECG, CHLOROPLASTIC"/>
    <property type="match status" value="1"/>
</dbReference>
<dbReference type="Pfam" id="PF03461">
    <property type="entry name" value="TRCF"/>
    <property type="match status" value="1"/>
</dbReference>
<dbReference type="Gene3D" id="3.40.50.11180">
    <property type="match status" value="1"/>
</dbReference>
<evidence type="ECO:0000256" key="5">
    <source>
        <dbReference type="ARBA" id="ARBA00022801"/>
    </source>
</evidence>
<dbReference type="SUPFAM" id="SSF52540">
    <property type="entry name" value="P-loop containing nucleoside triphosphate hydrolases"/>
    <property type="match status" value="4"/>
</dbReference>
<dbReference type="SUPFAM" id="SSF141259">
    <property type="entry name" value="CarD-like"/>
    <property type="match status" value="1"/>
</dbReference>
<evidence type="ECO:0000256" key="11">
    <source>
        <dbReference type="ARBA" id="ARBA00061399"/>
    </source>
</evidence>
<comment type="function">
    <text evidence="13">Couples transcription and DNA repair by recognizing RNA polymerase (RNAP) stalled at DNA lesions. Mediates ATP-dependent release of RNAP and its truncated transcript from the DNA, and recruitment of nucleotide excision repair machinery to the damaged site.</text>
</comment>
<dbReference type="NCBIfam" id="TIGR00580">
    <property type="entry name" value="mfd"/>
    <property type="match status" value="1"/>
</dbReference>
<evidence type="ECO:0000259" key="15">
    <source>
        <dbReference type="PROSITE" id="PS51194"/>
    </source>
</evidence>
<dbReference type="Gene3D" id="3.30.2060.10">
    <property type="entry name" value="Penicillin-binding protein 1b domain"/>
    <property type="match status" value="1"/>
</dbReference>
<keyword evidence="2 13" id="KW-0963">Cytoplasm</keyword>
<dbReference type="AlphaFoldDB" id="A0A220VE57"/>